<dbReference type="InterPro" id="IPR001447">
    <property type="entry name" value="Arylamine_N-AcTrfase"/>
</dbReference>
<dbReference type="PRINTS" id="PR01543">
    <property type="entry name" value="ANATRNSFRASE"/>
</dbReference>
<dbReference type="OrthoDB" id="7181050at2"/>
<dbReference type="PANTHER" id="PTHR11786:SF0">
    <property type="entry name" value="ARYLAMINE N-ACETYLTRANSFERASE 4-RELATED"/>
    <property type="match status" value="1"/>
</dbReference>
<reference evidence="4 5" key="1">
    <citation type="submission" date="2016-10" db="EMBL/GenBank/DDBJ databases">
        <authorList>
            <person name="de Groot N.N."/>
        </authorList>
    </citation>
    <scope>NUCLEOTIDE SEQUENCE [LARGE SCALE GENOMIC DNA]</scope>
    <source>
        <strain evidence="4 5">CGMCC 1.6291</strain>
    </source>
</reference>
<organism evidence="4 5">
    <name type="scientific">Aquisalimonas asiatica</name>
    <dbReference type="NCBI Taxonomy" id="406100"/>
    <lineage>
        <taxon>Bacteria</taxon>
        <taxon>Pseudomonadati</taxon>
        <taxon>Pseudomonadota</taxon>
        <taxon>Gammaproteobacteria</taxon>
        <taxon>Chromatiales</taxon>
        <taxon>Ectothiorhodospiraceae</taxon>
        <taxon>Aquisalimonas</taxon>
    </lineage>
</organism>
<evidence type="ECO:0000256" key="2">
    <source>
        <dbReference type="RuleBase" id="RU003452"/>
    </source>
</evidence>
<proteinExistence type="inferred from homology"/>
<dbReference type="STRING" id="406100.SAMN04488052_101263"/>
<dbReference type="Gene3D" id="2.40.128.150">
    <property type="entry name" value="Cysteine proteinases"/>
    <property type="match status" value="1"/>
</dbReference>
<feature type="region of interest" description="Disordered" evidence="3">
    <location>
        <begin position="281"/>
        <end position="310"/>
    </location>
</feature>
<keyword evidence="4" id="KW-0808">Transferase</keyword>
<dbReference type="Gene3D" id="3.30.2140.10">
    <property type="entry name" value="Arylamine N-acetyltransferase"/>
    <property type="match status" value="1"/>
</dbReference>
<dbReference type="AlphaFoldDB" id="A0A1H8Q143"/>
<keyword evidence="5" id="KW-1185">Reference proteome</keyword>
<comment type="similarity">
    <text evidence="1 2">Belongs to the arylamine N-acetyltransferase family.</text>
</comment>
<dbReference type="Pfam" id="PF00797">
    <property type="entry name" value="Acetyltransf_2"/>
    <property type="match status" value="1"/>
</dbReference>
<dbReference type="EMBL" id="FOEG01000001">
    <property type="protein sequence ID" value="SEO47503.1"/>
    <property type="molecule type" value="Genomic_DNA"/>
</dbReference>
<evidence type="ECO:0000313" key="5">
    <source>
        <dbReference type="Proteomes" id="UP000199657"/>
    </source>
</evidence>
<accession>A0A1H8Q143</accession>
<sequence>MPAAALPDLPDLSARWETDALDLDAYLRRIQYDGPRVPSLAVLRELQRAHLQAIPFENLDVMAGIEVRLDMDSLQDKLVRRGRGGYCHEHNILFATVLSRLGFEVAGRNARILMGDDERRLTPLGHTMLAVFVEGRAWHVDVGVGNIGPREPMPLEDGVQVDHDGWRYRIDRGPGGRWVLRHLRDDGWFNVYQFTDETYYRVDYGEQNFLVMYHPDSPFHKQIIVQYNGAESRYALTGRQLKTWRPGRDVEQREISDSAFPSVLEQVFGLEIDSAQLGALLKRLDEPENPKSQGEGDHGPTDERDHAGSQ</sequence>
<evidence type="ECO:0000256" key="1">
    <source>
        <dbReference type="ARBA" id="ARBA00006547"/>
    </source>
</evidence>
<dbReference type="RefSeq" id="WP_091639249.1">
    <property type="nucleotide sequence ID" value="NZ_FOEG01000001.1"/>
</dbReference>
<dbReference type="SUPFAM" id="SSF54001">
    <property type="entry name" value="Cysteine proteinases"/>
    <property type="match status" value="1"/>
</dbReference>
<dbReference type="Proteomes" id="UP000199657">
    <property type="component" value="Unassembled WGS sequence"/>
</dbReference>
<gene>
    <name evidence="4" type="ORF">SAMN04488052_101263</name>
</gene>
<protein>
    <submittedName>
        <fullName evidence="4">N-hydroxyarylamine O-acetyltransferase</fullName>
    </submittedName>
</protein>
<name>A0A1H8Q143_9GAMM</name>
<dbReference type="PANTHER" id="PTHR11786">
    <property type="entry name" value="N-HYDROXYARYLAMINE O-ACETYLTRANSFERASE"/>
    <property type="match status" value="1"/>
</dbReference>
<dbReference type="GO" id="GO:0016407">
    <property type="term" value="F:acetyltransferase activity"/>
    <property type="evidence" value="ECO:0007669"/>
    <property type="project" value="InterPro"/>
</dbReference>
<feature type="compositionally biased region" description="Basic and acidic residues" evidence="3">
    <location>
        <begin position="282"/>
        <end position="310"/>
    </location>
</feature>
<evidence type="ECO:0000256" key="3">
    <source>
        <dbReference type="SAM" id="MobiDB-lite"/>
    </source>
</evidence>
<dbReference type="InterPro" id="IPR038765">
    <property type="entry name" value="Papain-like_cys_pep_sf"/>
</dbReference>
<evidence type="ECO:0000313" key="4">
    <source>
        <dbReference type="EMBL" id="SEO47503.1"/>
    </source>
</evidence>